<dbReference type="RefSeq" id="WP_085754682.1">
    <property type="nucleotide sequence ID" value="NZ_CP021023.1"/>
</dbReference>
<name>A0A1W6LJN2_9BACT</name>
<dbReference type="InterPro" id="IPR000600">
    <property type="entry name" value="ROK"/>
</dbReference>
<dbReference type="Pfam" id="PF00480">
    <property type="entry name" value="ROK"/>
    <property type="match status" value="1"/>
</dbReference>
<dbReference type="EMBL" id="CP021023">
    <property type="protein sequence ID" value="ARN55962.1"/>
    <property type="molecule type" value="Genomic_DNA"/>
</dbReference>
<keyword evidence="2" id="KW-0808">Transferase</keyword>
<organism evidence="2 3">
    <name type="scientific">Sedimentisphaera salicampi</name>
    <dbReference type="NCBI Taxonomy" id="1941349"/>
    <lineage>
        <taxon>Bacteria</taxon>
        <taxon>Pseudomonadati</taxon>
        <taxon>Planctomycetota</taxon>
        <taxon>Phycisphaerae</taxon>
        <taxon>Sedimentisphaerales</taxon>
        <taxon>Sedimentisphaeraceae</taxon>
        <taxon>Sedimentisphaera</taxon>
    </lineage>
</organism>
<gene>
    <name evidence="2" type="primary">glcK_1</name>
    <name evidence="2" type="ORF">STSP1_00331</name>
</gene>
<protein>
    <submittedName>
        <fullName evidence="2">Glucokinase</fullName>
        <ecNumber evidence="2">2.7.1.2</ecNumber>
    </submittedName>
</protein>
<comment type="similarity">
    <text evidence="1">Belongs to the ROK (NagC/XylR) family.</text>
</comment>
<reference evidence="3" key="1">
    <citation type="submission" date="2017-04" db="EMBL/GenBank/DDBJ databases">
        <title>Comparative genomics and description of representatives of a novel lineage of planctomycetes thriving in anoxic sediments.</title>
        <authorList>
            <person name="Spring S."/>
            <person name="Bunk B."/>
            <person name="Sproer C."/>
        </authorList>
    </citation>
    <scope>NUCLEOTIDE SEQUENCE [LARGE SCALE GENOMIC DNA]</scope>
    <source>
        <strain evidence="3">ST-PulAB-D4</strain>
    </source>
</reference>
<keyword evidence="3" id="KW-1185">Reference proteome</keyword>
<dbReference type="Proteomes" id="UP000193334">
    <property type="component" value="Chromosome"/>
</dbReference>
<dbReference type="SUPFAM" id="SSF53067">
    <property type="entry name" value="Actin-like ATPase domain"/>
    <property type="match status" value="1"/>
</dbReference>
<keyword evidence="2" id="KW-0418">Kinase</keyword>
<dbReference type="KEGG" id="pbp:STSP1_00331"/>
<dbReference type="InterPro" id="IPR043129">
    <property type="entry name" value="ATPase_NBD"/>
</dbReference>
<dbReference type="Gene3D" id="3.30.420.40">
    <property type="match status" value="2"/>
</dbReference>
<dbReference type="PANTHER" id="PTHR18964:SF149">
    <property type="entry name" value="BIFUNCTIONAL UDP-N-ACETYLGLUCOSAMINE 2-EPIMERASE_N-ACETYLMANNOSAMINE KINASE"/>
    <property type="match status" value="1"/>
</dbReference>
<dbReference type="GO" id="GO:0004340">
    <property type="term" value="F:glucokinase activity"/>
    <property type="evidence" value="ECO:0007669"/>
    <property type="project" value="UniProtKB-EC"/>
</dbReference>
<accession>A0A1W6LJN2</accession>
<dbReference type="EC" id="2.7.1.2" evidence="2"/>
<dbReference type="PANTHER" id="PTHR18964">
    <property type="entry name" value="ROK (REPRESSOR, ORF, KINASE) FAMILY"/>
    <property type="match status" value="1"/>
</dbReference>
<proteinExistence type="inferred from homology"/>
<dbReference type="AlphaFoldDB" id="A0A1W6LJN2"/>
<evidence type="ECO:0000313" key="3">
    <source>
        <dbReference type="Proteomes" id="UP000193334"/>
    </source>
</evidence>
<evidence type="ECO:0000313" key="2">
    <source>
        <dbReference type="EMBL" id="ARN55962.1"/>
    </source>
</evidence>
<sequence length="325" mass="34783">MDTDTKDLFIGIDLGGTFVKIGCFNESMEMLSKISVPTDDQHPKVTLNSVVNALASLVRQAGLQLENIKAAGIGCPGVLDTKKGVIITSPNLPMYKGFAISRFVSEKIHAPCVLENDANVAGWGEYVLGAAEDVDDMVLLTLGTGIGGAVITDGKLIHSAGNSAAELGHIIIFPEGRECGCTQRGCAETYASATATAKRANEMLEEGAVSSLQNIFIERGEVSCKEVYEHAAQGDKFAYEITELTAKVIGLLCVDIFSYSNPDKIVFSGGMIAAGQTLLDRISFYFNKFIRKDINVKIEFCFANLREDSGIIGSAALARDTFCLV</sequence>
<dbReference type="STRING" id="1941349.STSP1_00331"/>
<evidence type="ECO:0000256" key="1">
    <source>
        <dbReference type="ARBA" id="ARBA00006479"/>
    </source>
</evidence>